<dbReference type="GO" id="GO:0006641">
    <property type="term" value="P:triglyceride metabolic process"/>
    <property type="evidence" value="ECO:0007669"/>
    <property type="project" value="UniProtKB-ARBA"/>
</dbReference>
<evidence type="ECO:0000256" key="9">
    <source>
        <dbReference type="ARBA" id="ARBA00023098"/>
    </source>
</evidence>
<feature type="region of interest" description="Disordered" evidence="13">
    <location>
        <begin position="930"/>
        <end position="960"/>
    </location>
</feature>
<comment type="subcellular location">
    <subcellularLocation>
        <location evidence="2">Membrane</location>
    </subcellularLocation>
</comment>
<comment type="caution">
    <text evidence="15">The sequence shown here is derived from an EMBL/GenBank/DDBJ whole genome shotgun (WGS) entry which is preliminary data.</text>
</comment>
<comment type="similarity">
    <text evidence="3">Belongs to the universal ribosomal protein uL6 family.</text>
</comment>
<dbReference type="GO" id="GO:0019843">
    <property type="term" value="F:rRNA binding"/>
    <property type="evidence" value="ECO:0007669"/>
    <property type="project" value="InterPro"/>
</dbReference>
<evidence type="ECO:0000259" key="14">
    <source>
        <dbReference type="PROSITE" id="PS51635"/>
    </source>
</evidence>
<evidence type="ECO:0000256" key="10">
    <source>
        <dbReference type="ARBA" id="ARBA00023136"/>
    </source>
</evidence>
<dbReference type="PROSITE" id="PS51635">
    <property type="entry name" value="PNPLA"/>
    <property type="match status" value="1"/>
</dbReference>
<dbReference type="Pfam" id="PF00462">
    <property type="entry name" value="Glutaredoxin"/>
    <property type="match status" value="1"/>
</dbReference>
<dbReference type="Pfam" id="PF11815">
    <property type="entry name" value="DUF3336"/>
    <property type="match status" value="1"/>
</dbReference>
<evidence type="ECO:0000256" key="8">
    <source>
        <dbReference type="ARBA" id="ARBA00022989"/>
    </source>
</evidence>
<evidence type="ECO:0000256" key="4">
    <source>
        <dbReference type="ARBA" id="ARBA00022692"/>
    </source>
</evidence>
<dbReference type="Proteomes" id="UP000231358">
    <property type="component" value="Unassembled WGS sequence"/>
</dbReference>
<dbReference type="InterPro" id="IPR002641">
    <property type="entry name" value="PNPLA_dom"/>
</dbReference>
<dbReference type="PANTHER" id="PTHR14226">
    <property type="entry name" value="NEUROPATHY TARGET ESTERASE/SWISS CHEESE D.MELANOGASTER"/>
    <property type="match status" value="1"/>
</dbReference>
<keyword evidence="6" id="KW-0442">Lipid degradation</keyword>
<dbReference type="Gene3D" id="3.40.30.10">
    <property type="entry name" value="Glutaredoxin"/>
    <property type="match status" value="1"/>
</dbReference>
<dbReference type="InterPro" id="IPR016035">
    <property type="entry name" value="Acyl_Trfase/lysoPLipase"/>
</dbReference>
<keyword evidence="11" id="KW-0687">Ribonucleoprotein</keyword>
<organism evidence="15 16">
    <name type="scientific">Aspergillus arachidicola</name>
    <dbReference type="NCBI Taxonomy" id="656916"/>
    <lineage>
        <taxon>Eukaryota</taxon>
        <taxon>Fungi</taxon>
        <taxon>Dikarya</taxon>
        <taxon>Ascomycota</taxon>
        <taxon>Pezizomycotina</taxon>
        <taxon>Eurotiomycetes</taxon>
        <taxon>Eurotiomycetidae</taxon>
        <taxon>Eurotiales</taxon>
        <taxon>Aspergillaceae</taxon>
        <taxon>Aspergillus</taxon>
        <taxon>Aspergillus subgen. Circumdati</taxon>
    </lineage>
</organism>
<feature type="domain" description="PNPLA" evidence="14">
    <location>
        <begin position="569"/>
        <end position="766"/>
    </location>
</feature>
<sequence>MLPQRRIKLLAIAALALIIMVMYYSSDARGVQNQKFYQSTVAAIEAHTQTKEPGVAAGSSPDEQRLSGNPTHGDAAKPADDQMAPAIPRNGDEETEEISIAGRTKMTVPKDRNNPERQMQGSGTDERVEAKTELNSILKRSPIIIFSKSYCPHSARAKSILLDKYSIVPAPYVVELDQHLLGQPLQALLAANTGRRTVPNILVSGRSIGGGDDVVALDEKDELASTFKKLGGQWVQEVSLKIHIRSRVVTVEGPRGMQKPHKLKEISYTKNSLYKDGKLVKDLSHIAVTFGRPEKDVISIEMHHGARKGIATLRTVRTIINNLIIGVTKGFKYKMRYVYAHFPINVNIEKNAETGLYDVEIRNFLGEKYVRRITAQPGVEIITSPNVKDELQLSGNSLENVSQSAADIQQICRVRNKDIRKFLDGLLRYRLANAQTYEEWEEAAFELDELLSMDLWRQNPTSRHYDYRLILGRLEALMSAREEEDILTLVNLLRSGLVRNLGNITSPRLSLHAYAGTKLLIDDYITQVALSIQHVTALHTATVSEGRFDSQAKLELLHDTRQAFGRTTLLLQGGSIFGLCHLGVVKALHLQGLLPRIITGTATGALIAALVGVHTEDELLTFLNGDGIDLTAFDRQRKMRLDAGNNPWLPYTPGDSGLWTLLRRVQRYIRKGYFLDAEVLEECVRANLGDLTFEEAYARSKRILNITVATSDKGSTPNLLNYLTAPNVLIWSAAVASNASSNSLYQPVTIYCKDETGSIVPWGLSRHGSSQSGRRTEYTDAESPLSRIAELFNVNHFIVSQARPYLVPFLRSDVNLLDRRPTGQWSITRSLMRLVATEIRHRLRQLDYVGLLPQALARLLIEETIPGPNLTLVPDLSLNDFTKLFQNPDKESLAHWILRGERGTWPAISALKVRCVIEIELDKGYQVVRRRRPAENPSSSVQHTMGQRRMPNEGIPRKWRGYSIDHDRDMTGLSGNLDHQQEDLNP</sequence>
<dbReference type="InterPro" id="IPR014025">
    <property type="entry name" value="Glutaredoxin_subgr"/>
</dbReference>
<dbReference type="SUPFAM" id="SSF52151">
    <property type="entry name" value="FabD/lysophospholipase-like"/>
    <property type="match status" value="1"/>
</dbReference>
<dbReference type="InterPro" id="IPR020040">
    <property type="entry name" value="Ribosomal_uL6_a/b-dom"/>
</dbReference>
<dbReference type="PROSITE" id="PS51354">
    <property type="entry name" value="GLUTAREDOXIN_2"/>
    <property type="match status" value="1"/>
</dbReference>
<dbReference type="GO" id="GO:0016042">
    <property type="term" value="P:lipid catabolic process"/>
    <property type="evidence" value="ECO:0007669"/>
    <property type="project" value="UniProtKB-KW"/>
</dbReference>
<keyword evidence="16" id="KW-1185">Reference proteome</keyword>
<keyword evidence="9" id="KW-0443">Lipid metabolism</keyword>
<evidence type="ECO:0000256" key="5">
    <source>
        <dbReference type="ARBA" id="ARBA00022801"/>
    </source>
</evidence>
<dbReference type="GO" id="GO:0016491">
    <property type="term" value="F:oxidoreductase activity"/>
    <property type="evidence" value="ECO:0007669"/>
    <property type="project" value="UniProtKB-ARBA"/>
</dbReference>
<dbReference type="STRING" id="656916.A0A2G7FRD3"/>
<dbReference type="SUPFAM" id="SSF52833">
    <property type="entry name" value="Thioredoxin-like"/>
    <property type="match status" value="1"/>
</dbReference>
<evidence type="ECO:0000256" key="6">
    <source>
        <dbReference type="ARBA" id="ARBA00022963"/>
    </source>
</evidence>
<feature type="region of interest" description="Disordered" evidence="13">
    <location>
        <begin position="49"/>
        <end position="130"/>
    </location>
</feature>
<dbReference type="Gene3D" id="3.90.930.12">
    <property type="entry name" value="Ribosomal protein L6, alpha-beta domain"/>
    <property type="match status" value="2"/>
</dbReference>
<dbReference type="Pfam" id="PF00347">
    <property type="entry name" value="Ribosomal_L6"/>
    <property type="match status" value="1"/>
</dbReference>
<dbReference type="GO" id="GO:1990904">
    <property type="term" value="C:ribonucleoprotein complex"/>
    <property type="evidence" value="ECO:0007669"/>
    <property type="project" value="UniProtKB-KW"/>
</dbReference>
<dbReference type="Gene3D" id="3.40.1090.10">
    <property type="entry name" value="Cytosolic phospholipase A2 catalytic domain"/>
    <property type="match status" value="1"/>
</dbReference>
<evidence type="ECO:0000256" key="13">
    <source>
        <dbReference type="SAM" id="MobiDB-lite"/>
    </source>
</evidence>
<dbReference type="SUPFAM" id="SSF56053">
    <property type="entry name" value="Ribosomal protein L6"/>
    <property type="match status" value="2"/>
</dbReference>
<dbReference type="AlphaFoldDB" id="A0A2G7FRD3"/>
<accession>A0A2G7FRD3</accession>
<evidence type="ECO:0000256" key="7">
    <source>
        <dbReference type="ARBA" id="ARBA00022980"/>
    </source>
</evidence>
<dbReference type="EMBL" id="NEXV01000463">
    <property type="protein sequence ID" value="PIG83190.1"/>
    <property type="molecule type" value="Genomic_DNA"/>
</dbReference>
<keyword evidence="5 15" id="KW-0378">Hydrolase</keyword>
<dbReference type="GO" id="GO:0005840">
    <property type="term" value="C:ribosome"/>
    <property type="evidence" value="ECO:0007669"/>
    <property type="project" value="UniProtKB-KW"/>
</dbReference>
<evidence type="ECO:0000256" key="2">
    <source>
        <dbReference type="ARBA" id="ARBA00004370"/>
    </source>
</evidence>
<dbReference type="GO" id="GO:0006412">
    <property type="term" value="P:translation"/>
    <property type="evidence" value="ECO:0007669"/>
    <property type="project" value="InterPro"/>
</dbReference>
<evidence type="ECO:0000256" key="12">
    <source>
        <dbReference type="PROSITE-ProRule" id="PRU01161"/>
    </source>
</evidence>
<comment type="caution">
    <text evidence="12">Lacks conserved residue(s) required for the propagation of feature annotation.</text>
</comment>
<dbReference type="CDD" id="cd07229">
    <property type="entry name" value="Pat_TGL3_like"/>
    <property type="match status" value="1"/>
</dbReference>
<keyword evidence="4" id="KW-0812">Transmembrane</keyword>
<evidence type="ECO:0000313" key="16">
    <source>
        <dbReference type="Proteomes" id="UP000231358"/>
    </source>
</evidence>
<keyword evidence="8" id="KW-1133">Transmembrane helix</keyword>
<feature type="compositionally biased region" description="Polar residues" evidence="13">
    <location>
        <begin position="936"/>
        <end position="945"/>
    </location>
</feature>
<evidence type="ECO:0000256" key="11">
    <source>
        <dbReference type="ARBA" id="ARBA00023274"/>
    </source>
</evidence>
<dbReference type="InterPro" id="IPR036249">
    <property type="entry name" value="Thioredoxin-like_sf"/>
</dbReference>
<dbReference type="Pfam" id="PF01734">
    <property type="entry name" value="Patatin"/>
    <property type="match status" value="1"/>
</dbReference>
<keyword evidence="10" id="KW-0472">Membrane</keyword>
<dbReference type="InterPro" id="IPR050301">
    <property type="entry name" value="NTE"/>
</dbReference>
<evidence type="ECO:0000313" key="15">
    <source>
        <dbReference type="EMBL" id="PIG83190.1"/>
    </source>
</evidence>
<dbReference type="PANTHER" id="PTHR14226:SF44">
    <property type="entry name" value="TRIACYLGLYCEROL LIPASE 3"/>
    <property type="match status" value="1"/>
</dbReference>
<name>A0A2G7FRD3_9EURO</name>
<reference evidence="15 16" key="1">
    <citation type="submission" date="2017-05" db="EMBL/GenBank/DDBJ databases">
        <title>Genome sequence for an aflatoxigenic pathogen of Argentinian peanut, Aspergillus arachidicola.</title>
        <authorList>
            <person name="Moore G."/>
            <person name="Beltz S.B."/>
            <person name="Mack B.M."/>
        </authorList>
    </citation>
    <scope>NUCLEOTIDE SEQUENCE [LARGE SCALE GENOMIC DNA]</scope>
    <source>
        <strain evidence="15 16">CBS 117610</strain>
    </source>
</reference>
<proteinExistence type="inferred from homology"/>
<comment type="function">
    <text evidence="1">Probable lipid hydrolase.</text>
</comment>
<dbReference type="GO" id="GO:0016020">
    <property type="term" value="C:membrane"/>
    <property type="evidence" value="ECO:0007669"/>
    <property type="project" value="UniProtKB-SubCell"/>
</dbReference>
<gene>
    <name evidence="15" type="ORF">AARAC_008309</name>
</gene>
<evidence type="ECO:0000256" key="1">
    <source>
        <dbReference type="ARBA" id="ARBA00002682"/>
    </source>
</evidence>
<dbReference type="GO" id="GO:0003735">
    <property type="term" value="F:structural constituent of ribosome"/>
    <property type="evidence" value="ECO:0007669"/>
    <property type="project" value="InterPro"/>
</dbReference>
<dbReference type="InterPro" id="IPR002109">
    <property type="entry name" value="Glutaredoxin"/>
</dbReference>
<dbReference type="InterPro" id="IPR021771">
    <property type="entry name" value="Triacylglycerol_lipase_N"/>
</dbReference>
<dbReference type="InterPro" id="IPR036789">
    <property type="entry name" value="Ribosomal_uL6-like_a/b-dom_sf"/>
</dbReference>
<dbReference type="CDD" id="cd03419">
    <property type="entry name" value="GRX_GRXh_1_2_like"/>
    <property type="match status" value="1"/>
</dbReference>
<evidence type="ECO:0000256" key="3">
    <source>
        <dbReference type="ARBA" id="ARBA00009356"/>
    </source>
</evidence>
<keyword evidence="7" id="KW-0689">Ribosomal protein</keyword>
<dbReference type="GO" id="GO:0004806">
    <property type="term" value="F:triacylglycerol lipase activity"/>
    <property type="evidence" value="ECO:0007669"/>
    <property type="project" value="InterPro"/>
</dbReference>
<protein>
    <submittedName>
        <fullName evidence="15">Patatin-like serine hydrolase</fullName>
    </submittedName>
</protein>
<dbReference type="PRINTS" id="PR00160">
    <property type="entry name" value="GLUTAREDOXIN"/>
</dbReference>
<dbReference type="FunFam" id="3.90.930.12:FF:000003">
    <property type="entry name" value="60S ribosomal protein L9"/>
    <property type="match status" value="1"/>
</dbReference>